<name>A0ABP4GBE3_9ACTN</name>
<proteinExistence type="predicted"/>
<gene>
    <name evidence="4" type="ORF">GCM10009665_05280</name>
</gene>
<accession>A0ABP4GBE3</accession>
<dbReference type="CDD" id="cd05829">
    <property type="entry name" value="Sortase_F"/>
    <property type="match status" value="1"/>
</dbReference>
<evidence type="ECO:0000313" key="5">
    <source>
        <dbReference type="Proteomes" id="UP001500037"/>
    </source>
</evidence>
<dbReference type="RefSeq" id="WP_344438565.1">
    <property type="nucleotide sequence ID" value="NZ_BAAALF010000005.1"/>
</dbReference>
<feature type="compositionally biased region" description="Pro residues" evidence="2">
    <location>
        <begin position="69"/>
        <end position="79"/>
    </location>
</feature>
<keyword evidence="3" id="KW-1133">Transmembrane helix</keyword>
<dbReference type="Proteomes" id="UP001500037">
    <property type="component" value="Unassembled WGS sequence"/>
</dbReference>
<dbReference type="SUPFAM" id="SSF63817">
    <property type="entry name" value="Sortase"/>
    <property type="match status" value="1"/>
</dbReference>
<dbReference type="InterPro" id="IPR042001">
    <property type="entry name" value="Sortase_F"/>
</dbReference>
<evidence type="ECO:0000256" key="3">
    <source>
        <dbReference type="SAM" id="Phobius"/>
    </source>
</evidence>
<keyword evidence="3" id="KW-0812">Transmembrane</keyword>
<dbReference type="EMBL" id="BAAALF010000005">
    <property type="protein sequence ID" value="GAA1218327.1"/>
    <property type="molecule type" value="Genomic_DNA"/>
</dbReference>
<keyword evidence="1" id="KW-0378">Hydrolase</keyword>
<dbReference type="InterPro" id="IPR023365">
    <property type="entry name" value="Sortase_dom-sf"/>
</dbReference>
<comment type="caution">
    <text evidence="4">The sequence shown here is derived from an EMBL/GenBank/DDBJ whole genome shotgun (WGS) entry which is preliminary data.</text>
</comment>
<dbReference type="NCBIfam" id="NF033748">
    <property type="entry name" value="class_F_sortase"/>
    <property type="match status" value="1"/>
</dbReference>
<evidence type="ECO:0008006" key="6">
    <source>
        <dbReference type="Google" id="ProtNLM"/>
    </source>
</evidence>
<feature type="region of interest" description="Disordered" evidence="2">
    <location>
        <begin position="60"/>
        <end position="84"/>
    </location>
</feature>
<evidence type="ECO:0000256" key="1">
    <source>
        <dbReference type="ARBA" id="ARBA00022801"/>
    </source>
</evidence>
<keyword evidence="5" id="KW-1185">Reference proteome</keyword>
<keyword evidence="3" id="KW-0472">Membrane</keyword>
<sequence>MGQQAPGNDGTPSPSEAMGRRRRNVLFGALCACLLGVFMIHQSVDPSAAFPQPPAPAVAQAAASSPAPGAAPVPVPAQPSPKRTVPAVVTPDAHPTRLSIPSIGVNAPFTPLDLDASGALNAPPADNTNLVGWYRGGTVPGNRGPAIVAGHVDTKTAPAVFWNLSALTPKTTVDIARDDGVTATFTVDSVEVFPKNAFPDKRVYGKTTDAQLRLITCGGTYDRKHGDYTANVVVFAHLTGLRET</sequence>
<evidence type="ECO:0000256" key="2">
    <source>
        <dbReference type="SAM" id="MobiDB-lite"/>
    </source>
</evidence>
<dbReference type="Pfam" id="PF04203">
    <property type="entry name" value="Sortase"/>
    <property type="match status" value="1"/>
</dbReference>
<protein>
    <recommendedName>
        <fullName evidence="6">Sortase family protein</fullName>
    </recommendedName>
</protein>
<organism evidence="4 5">
    <name type="scientific">Kitasatospora nipponensis</name>
    <dbReference type="NCBI Taxonomy" id="258049"/>
    <lineage>
        <taxon>Bacteria</taxon>
        <taxon>Bacillati</taxon>
        <taxon>Actinomycetota</taxon>
        <taxon>Actinomycetes</taxon>
        <taxon>Kitasatosporales</taxon>
        <taxon>Streptomycetaceae</taxon>
        <taxon>Kitasatospora</taxon>
    </lineage>
</organism>
<dbReference type="InterPro" id="IPR005754">
    <property type="entry name" value="Sortase"/>
</dbReference>
<evidence type="ECO:0000313" key="4">
    <source>
        <dbReference type="EMBL" id="GAA1218327.1"/>
    </source>
</evidence>
<reference evidence="5" key="1">
    <citation type="journal article" date="2019" name="Int. J. Syst. Evol. Microbiol.">
        <title>The Global Catalogue of Microorganisms (GCM) 10K type strain sequencing project: providing services to taxonomists for standard genome sequencing and annotation.</title>
        <authorList>
            <consortium name="The Broad Institute Genomics Platform"/>
            <consortium name="The Broad Institute Genome Sequencing Center for Infectious Disease"/>
            <person name="Wu L."/>
            <person name="Ma J."/>
        </authorList>
    </citation>
    <scope>NUCLEOTIDE SEQUENCE [LARGE SCALE GENOMIC DNA]</scope>
    <source>
        <strain evidence="5">JCM 13004</strain>
    </source>
</reference>
<dbReference type="Gene3D" id="2.40.260.10">
    <property type="entry name" value="Sortase"/>
    <property type="match status" value="1"/>
</dbReference>
<feature type="transmembrane region" description="Helical" evidence="3">
    <location>
        <begin position="25"/>
        <end position="44"/>
    </location>
</feature>